<keyword evidence="3" id="KW-1185">Reference proteome</keyword>
<evidence type="ECO:0000313" key="2">
    <source>
        <dbReference type="EMBL" id="KAG5528623.1"/>
    </source>
</evidence>
<proteinExistence type="predicted"/>
<feature type="compositionally biased region" description="Gly residues" evidence="1">
    <location>
        <begin position="33"/>
        <end position="44"/>
    </location>
</feature>
<comment type="caution">
    <text evidence="2">The sequence shown here is derived from an EMBL/GenBank/DDBJ whole genome shotgun (WGS) entry which is preliminary data.</text>
</comment>
<dbReference type="EMBL" id="JACTNZ010000010">
    <property type="protein sequence ID" value="KAG5528623.1"/>
    <property type="molecule type" value="Genomic_DNA"/>
</dbReference>
<dbReference type="Proteomes" id="UP000823749">
    <property type="component" value="Chromosome 10"/>
</dbReference>
<dbReference type="AlphaFoldDB" id="A0AAV6IJ18"/>
<sequence length="154" mass="16449">MADRAEGVEDVGVAEGGGLDDGEQLAVGEEGEGVVGGELGGGGEEMTKSPLPRKAVESSVVMRASGMLQMKGKKEEAEEARRPQHLVDGGLISFANNGHFDTIFKSYDGCKLVEEEGNRFELENVKFVESDKEGTVDVYLDWAHDGEVDDGLES</sequence>
<protein>
    <submittedName>
        <fullName evidence="2">Uncharacterized protein</fullName>
    </submittedName>
</protein>
<evidence type="ECO:0000313" key="3">
    <source>
        <dbReference type="Proteomes" id="UP000823749"/>
    </source>
</evidence>
<reference evidence="2" key="1">
    <citation type="submission" date="2020-08" db="EMBL/GenBank/DDBJ databases">
        <title>Plant Genome Project.</title>
        <authorList>
            <person name="Zhang R.-G."/>
        </authorList>
    </citation>
    <scope>NUCLEOTIDE SEQUENCE</scope>
    <source>
        <strain evidence="2">WSP0</strain>
        <tissue evidence="2">Leaf</tissue>
    </source>
</reference>
<gene>
    <name evidence="2" type="ORF">RHGRI_029343</name>
</gene>
<accession>A0AAV6IJ18</accession>
<name>A0AAV6IJ18_9ERIC</name>
<organism evidence="2 3">
    <name type="scientific">Rhododendron griersonianum</name>
    <dbReference type="NCBI Taxonomy" id="479676"/>
    <lineage>
        <taxon>Eukaryota</taxon>
        <taxon>Viridiplantae</taxon>
        <taxon>Streptophyta</taxon>
        <taxon>Embryophyta</taxon>
        <taxon>Tracheophyta</taxon>
        <taxon>Spermatophyta</taxon>
        <taxon>Magnoliopsida</taxon>
        <taxon>eudicotyledons</taxon>
        <taxon>Gunneridae</taxon>
        <taxon>Pentapetalae</taxon>
        <taxon>asterids</taxon>
        <taxon>Ericales</taxon>
        <taxon>Ericaceae</taxon>
        <taxon>Ericoideae</taxon>
        <taxon>Rhodoreae</taxon>
        <taxon>Rhododendron</taxon>
    </lineage>
</organism>
<evidence type="ECO:0000256" key="1">
    <source>
        <dbReference type="SAM" id="MobiDB-lite"/>
    </source>
</evidence>
<feature type="region of interest" description="Disordered" evidence="1">
    <location>
        <begin position="1"/>
        <end position="56"/>
    </location>
</feature>